<reference evidence="2" key="5">
    <citation type="submission" date="2022-09" db="EMBL/GenBank/DDBJ databases">
        <title>Genome-inferred correspondence between phylogeny and metabolic traits in the wild Drosophila gut microbiome.</title>
        <authorList>
            <person name="Bueno E."/>
            <person name="Blow F."/>
            <person name="Douglas A.E."/>
        </authorList>
    </citation>
    <scope>NUCLEOTIDE SEQUENCE</scope>
    <source>
        <strain evidence="2">Dm-2019-70</strain>
    </source>
</reference>
<dbReference type="AlphaFoldDB" id="A0A0C1M5G8"/>
<reference evidence="6" key="6">
    <citation type="submission" date="2022-11" db="EMBL/GenBank/DDBJ databases">
        <title>Whole genome sequence of Levilactobacillus brevis SMB091.</title>
        <authorList>
            <person name="Kim J.-M."/>
            <person name="Kim O.-C."/>
            <person name="Choi Y.H."/>
            <person name="Han N.S."/>
            <person name="Hurh B."/>
        </authorList>
    </citation>
    <scope>NUCLEOTIDE SEQUENCE</scope>
    <source>
        <strain evidence="6">SMB091</strain>
    </source>
</reference>
<dbReference type="Proteomes" id="UP000217918">
    <property type="component" value="Unassembled WGS sequence"/>
</dbReference>
<dbReference type="EMBL" id="NVYO01000001">
    <property type="protein sequence ID" value="PBQ23288.1"/>
    <property type="molecule type" value="Genomic_DNA"/>
</dbReference>
<evidence type="ECO:0000313" key="3">
    <source>
        <dbReference type="EMBL" id="PBQ23288.1"/>
    </source>
</evidence>
<evidence type="ECO:0000313" key="7">
    <source>
        <dbReference type="Proteomes" id="UP000217918"/>
    </source>
</evidence>
<dbReference type="Proteomes" id="UP000785759">
    <property type="component" value="Unassembled WGS sequence"/>
</dbReference>
<dbReference type="Proteomes" id="UP001164768">
    <property type="component" value="Chromosome"/>
</dbReference>
<reference evidence="4 8" key="3">
    <citation type="submission" date="2018-07" db="EMBL/GenBank/DDBJ databases">
        <authorList>
            <person name="Feyereisen M."/>
        </authorList>
    </citation>
    <scope>NUCLEOTIDE SEQUENCE [LARGE SCALE GENOMIC DNA]</scope>
    <source>
        <strain evidence="4 8">UCCLBBS449</strain>
    </source>
</reference>
<keyword evidence="1" id="KW-0812">Transmembrane</keyword>
<dbReference type="EMBL" id="QFDK01000001">
    <property type="protein sequence ID" value="TOZ05951.1"/>
    <property type="molecule type" value="Genomic_DNA"/>
</dbReference>
<reference evidence="5" key="2">
    <citation type="submission" date="2018-05" db="EMBL/GenBank/DDBJ databases">
        <title>Genome Comparison of Lactic Acid Bacteria Isolated from non-Wheat Sourdough.</title>
        <authorList>
            <person name="Rice T."/>
            <person name="Axel C."/>
            <person name="Lynch K.M."/>
            <person name="Benz C."/>
            <person name="Arendt E.K."/>
            <person name="Coffey A."/>
        </authorList>
    </citation>
    <scope>NUCLEOTIDE SEQUENCE</scope>
    <source>
        <strain evidence="5">TR055</strain>
    </source>
</reference>
<evidence type="ECO:0000256" key="1">
    <source>
        <dbReference type="SAM" id="Phobius"/>
    </source>
</evidence>
<dbReference type="RefSeq" id="WP_011668133.1">
    <property type="nucleotide sequence ID" value="NZ_BBOW01000072.1"/>
</dbReference>
<dbReference type="EMBL" id="CP113117">
    <property type="protein sequence ID" value="WAD01689.1"/>
    <property type="molecule type" value="Genomic_DNA"/>
</dbReference>
<organism evidence="3 7">
    <name type="scientific">Levilactobacillus brevis</name>
    <name type="common">Lactobacillus brevis</name>
    <dbReference type="NCBI Taxonomy" id="1580"/>
    <lineage>
        <taxon>Bacteria</taxon>
        <taxon>Bacillati</taxon>
        <taxon>Bacillota</taxon>
        <taxon>Bacilli</taxon>
        <taxon>Lactobacillales</taxon>
        <taxon>Lactobacillaceae</taxon>
        <taxon>Levilactobacillus</taxon>
    </lineage>
</organism>
<evidence type="ECO:0000313" key="6">
    <source>
        <dbReference type="EMBL" id="WAD01689.1"/>
    </source>
</evidence>
<feature type="transmembrane region" description="Helical" evidence="1">
    <location>
        <begin position="43"/>
        <end position="63"/>
    </location>
</feature>
<reference evidence="2" key="4">
    <citation type="submission" date="2020-12" db="EMBL/GenBank/DDBJ databases">
        <authorList>
            <person name="Mcmullen J.G."/>
        </authorList>
    </citation>
    <scope>NUCLEOTIDE SEQUENCE</scope>
    <source>
        <strain evidence="2">Dm-2019-70</strain>
    </source>
</reference>
<dbReference type="OMA" id="ADFRINH"/>
<accession>A0A0C1M5G8</accession>
<keyword evidence="1" id="KW-1133">Transmembrane helix</keyword>
<protein>
    <recommendedName>
        <fullName evidence="9">DUF3784 domain-containing protein</fullName>
    </recommendedName>
</protein>
<proteinExistence type="predicted"/>
<evidence type="ECO:0000313" key="4">
    <source>
        <dbReference type="EMBL" id="QCZ52826.1"/>
    </source>
</evidence>
<dbReference type="Proteomes" id="UP000307074">
    <property type="component" value="Chromosome"/>
</dbReference>
<dbReference type="OrthoDB" id="2315025at2"/>
<feature type="transmembrane region" description="Helical" evidence="1">
    <location>
        <begin position="5"/>
        <end position="22"/>
    </location>
</feature>
<dbReference type="Proteomes" id="UP000676478">
    <property type="component" value="Unassembled WGS sequence"/>
</dbReference>
<evidence type="ECO:0000313" key="5">
    <source>
        <dbReference type="EMBL" id="TOZ05951.1"/>
    </source>
</evidence>
<keyword evidence="1" id="KW-0472">Membrane</keyword>
<evidence type="ECO:0000313" key="2">
    <source>
        <dbReference type="EMBL" id="MBS1010860.1"/>
    </source>
</evidence>
<feature type="transmembrane region" description="Helical" evidence="1">
    <location>
        <begin position="69"/>
        <end position="92"/>
    </location>
</feature>
<dbReference type="EMBL" id="JAERKF010000009">
    <property type="protein sequence ID" value="MBS1010860.1"/>
    <property type="molecule type" value="Genomic_DNA"/>
</dbReference>
<gene>
    <name evidence="3" type="ORF">CNR29_04340</name>
    <name evidence="5" type="ORF">DIS17_00470</name>
    <name evidence="2" type="ORF">JK167_08470</name>
    <name evidence="6" type="ORF">ORR04_00230</name>
    <name evidence="4" type="ORF">UCCLBBS449_0862</name>
</gene>
<dbReference type="EMBL" id="CP031198">
    <property type="protein sequence ID" value="QCZ52826.1"/>
    <property type="molecule type" value="Genomic_DNA"/>
</dbReference>
<dbReference type="GeneID" id="56992588"/>
<evidence type="ECO:0008006" key="9">
    <source>
        <dbReference type="Google" id="ProtNLM"/>
    </source>
</evidence>
<sequence length="95" mass="10604">MAITILMACYTLLALGIGWYFYAHRRRAFLVFHPESSHELSRVLTISGVVMLLIGVLSAVATIMNNMVFISTMLLVGVIAIISIQLILLHWFPKA</sequence>
<evidence type="ECO:0000313" key="8">
    <source>
        <dbReference type="Proteomes" id="UP000307074"/>
    </source>
</evidence>
<name>A0A0C1M5G8_LEVBR</name>
<reference evidence="3 7" key="1">
    <citation type="submission" date="2017-09" db="EMBL/GenBank/DDBJ databases">
        <title>Genome sequence of Lactobacillus brevis D7.</title>
        <authorList>
            <person name="Kwon M.-S."/>
            <person name="Lim S.K."/>
            <person name="Choi H.-J."/>
        </authorList>
    </citation>
    <scope>NUCLEOTIDE SEQUENCE [LARGE SCALE GENOMIC DNA]</scope>
    <source>
        <strain evidence="3 7">D7</strain>
    </source>
</reference>